<dbReference type="EMBL" id="UOEU01000704">
    <property type="protein sequence ID" value="VAW38394.1"/>
    <property type="molecule type" value="Genomic_DNA"/>
</dbReference>
<dbReference type="AlphaFoldDB" id="A0A3B0W428"/>
<organism evidence="1">
    <name type="scientific">hydrothermal vent metagenome</name>
    <dbReference type="NCBI Taxonomy" id="652676"/>
    <lineage>
        <taxon>unclassified sequences</taxon>
        <taxon>metagenomes</taxon>
        <taxon>ecological metagenomes</taxon>
    </lineage>
</organism>
<gene>
    <name evidence="1" type="ORF">MNBD_CHLOROFLEXI01-3305</name>
</gene>
<reference evidence="1" key="1">
    <citation type="submission" date="2018-06" db="EMBL/GenBank/DDBJ databases">
        <authorList>
            <person name="Zhirakovskaya E."/>
        </authorList>
    </citation>
    <scope>NUCLEOTIDE SEQUENCE</scope>
</reference>
<sequence>MYKVDTNEKTLIPMSPRSLGELGIRERFDLQEWIEKTPSVLDDDLLVIGKELVLPSGIRLDLLAVDRQANLVVIELKRDSSGRDVEWQSIKYASYCSNFLADELFEHYATYLGEDADDARDSIESFIETELNELNNNQRIILVAQNFHSDVVSAVLWLRDYGLEIKCVRLRPFVDQHDTLFIVPDVIIPLPEARDYIQRKEAKQQQAKRPSRSTFSLEKGTFDNEELKKRWRKSLTRPSDLTPRFIKFVEIILSEERPYDREEIKAGLYEGGIGVNIGQTGRYLSGVSQFLTKKSSPHLRQVITFDSGGEGGEVKNNYFVVSEYRPMLIQLLADLETSEAD</sequence>
<evidence type="ECO:0000313" key="1">
    <source>
        <dbReference type="EMBL" id="VAW38394.1"/>
    </source>
</evidence>
<proteinExistence type="predicted"/>
<dbReference type="InterPro" id="IPR011856">
    <property type="entry name" value="tRNA_endonuc-like_dom_sf"/>
</dbReference>
<accession>A0A3B0W428</accession>
<protein>
    <submittedName>
        <fullName evidence="1">Uncharacterized protein</fullName>
    </submittedName>
</protein>
<dbReference type="Gene3D" id="3.40.1350.10">
    <property type="match status" value="1"/>
</dbReference>
<name>A0A3B0W428_9ZZZZ</name>
<dbReference type="GO" id="GO:0003676">
    <property type="term" value="F:nucleic acid binding"/>
    <property type="evidence" value="ECO:0007669"/>
    <property type="project" value="InterPro"/>
</dbReference>